<feature type="transmembrane region" description="Helical" evidence="6">
    <location>
        <begin position="12"/>
        <end position="32"/>
    </location>
</feature>
<keyword evidence="9" id="KW-1185">Reference proteome</keyword>
<evidence type="ECO:0000256" key="1">
    <source>
        <dbReference type="ARBA" id="ARBA00004651"/>
    </source>
</evidence>
<dbReference type="PANTHER" id="PTHR12677:SF59">
    <property type="entry name" value="GOLGI APPARATUS MEMBRANE PROTEIN TVP38-RELATED"/>
    <property type="match status" value="1"/>
</dbReference>
<dbReference type="AlphaFoldDB" id="A0A419WH05"/>
<dbReference type="RefSeq" id="WP_120243976.1">
    <property type="nucleotide sequence ID" value="NZ_RAPO01000002.1"/>
</dbReference>
<dbReference type="InterPro" id="IPR032816">
    <property type="entry name" value="VTT_dom"/>
</dbReference>
<keyword evidence="4 6" id="KW-1133">Transmembrane helix</keyword>
<dbReference type="EMBL" id="RAPO01000002">
    <property type="protein sequence ID" value="RKD94642.1"/>
    <property type="molecule type" value="Genomic_DNA"/>
</dbReference>
<feature type="transmembrane region" description="Helical" evidence="6">
    <location>
        <begin position="77"/>
        <end position="104"/>
    </location>
</feature>
<dbReference type="PANTHER" id="PTHR12677">
    <property type="entry name" value="GOLGI APPARATUS MEMBRANE PROTEIN TVP38-RELATED"/>
    <property type="match status" value="1"/>
</dbReference>
<evidence type="ECO:0000256" key="4">
    <source>
        <dbReference type="ARBA" id="ARBA00022989"/>
    </source>
</evidence>
<evidence type="ECO:0000256" key="2">
    <source>
        <dbReference type="ARBA" id="ARBA00022475"/>
    </source>
</evidence>
<feature type="domain" description="VTT" evidence="7">
    <location>
        <begin position="67"/>
        <end position="204"/>
    </location>
</feature>
<name>A0A419WH05_9EURY</name>
<comment type="subcellular location">
    <subcellularLocation>
        <location evidence="1">Cell membrane</location>
        <topology evidence="1">Multi-pass membrane protein</topology>
    </subcellularLocation>
</comment>
<evidence type="ECO:0000313" key="8">
    <source>
        <dbReference type="EMBL" id="RKD94642.1"/>
    </source>
</evidence>
<keyword evidence="5 6" id="KW-0472">Membrane</keyword>
<keyword evidence="3 6" id="KW-0812">Transmembrane</keyword>
<protein>
    <submittedName>
        <fullName evidence="8">Putative membrane protein YdjX (TVP38/TMEM64 family)</fullName>
    </submittedName>
</protein>
<feature type="transmembrane region" description="Helical" evidence="6">
    <location>
        <begin position="219"/>
        <end position="238"/>
    </location>
</feature>
<evidence type="ECO:0000313" key="9">
    <source>
        <dbReference type="Proteomes" id="UP000283805"/>
    </source>
</evidence>
<comment type="caution">
    <text evidence="8">The sequence shown here is derived from an EMBL/GenBank/DDBJ whole genome shotgun (WGS) entry which is preliminary data.</text>
</comment>
<dbReference type="Pfam" id="PF09335">
    <property type="entry name" value="VTT_dom"/>
    <property type="match status" value="1"/>
</dbReference>
<accession>A0A419WH05</accession>
<keyword evidence="2" id="KW-1003">Cell membrane</keyword>
<proteinExistence type="predicted"/>
<dbReference type="InterPro" id="IPR015414">
    <property type="entry name" value="TMEM64"/>
</dbReference>
<sequence length="257" mass="25783">MSTLPGSSSPLRARVLLGLLAVAAIVTAGVLVSPSRALATLESLAADPLLFGLVVAAVYLVRPLLAWPTTPLSVVVGYGYGIALGVPIALGGILVTVLPVFLVVRLLSEPDNGTTEAGANTDAGREAVGAGTLERALRRTDAAVDQYYETAGPTRGVIVSRLAPIPSDAATCAAATSDVRLHQFLLGTAIGELPWTIAAVVVGASAATITTAGLGDLGLQLSIGCGAAALLLLAGPLYRIVRTRVGTTDAGSGRANG</sequence>
<gene>
    <name evidence="8" type="ORF">ATJ93_1478</name>
</gene>
<feature type="transmembrane region" description="Helical" evidence="6">
    <location>
        <begin position="44"/>
        <end position="65"/>
    </location>
</feature>
<dbReference type="OrthoDB" id="157426at2157"/>
<evidence type="ECO:0000256" key="3">
    <source>
        <dbReference type="ARBA" id="ARBA00022692"/>
    </source>
</evidence>
<reference evidence="8 9" key="1">
    <citation type="submission" date="2018-09" db="EMBL/GenBank/DDBJ databases">
        <title>Genomic Encyclopedia of Archaeal and Bacterial Type Strains, Phase II (KMG-II): from individual species to whole genera.</title>
        <authorList>
            <person name="Goeker M."/>
        </authorList>
    </citation>
    <scope>NUCLEOTIDE SEQUENCE [LARGE SCALE GENOMIC DNA]</scope>
    <source>
        <strain evidence="8 9">DSM 13151</strain>
    </source>
</reference>
<dbReference type="Proteomes" id="UP000283805">
    <property type="component" value="Unassembled WGS sequence"/>
</dbReference>
<evidence type="ECO:0000259" key="7">
    <source>
        <dbReference type="Pfam" id="PF09335"/>
    </source>
</evidence>
<feature type="transmembrane region" description="Helical" evidence="6">
    <location>
        <begin position="193"/>
        <end position="213"/>
    </location>
</feature>
<dbReference type="GO" id="GO:0005886">
    <property type="term" value="C:plasma membrane"/>
    <property type="evidence" value="ECO:0007669"/>
    <property type="project" value="UniProtKB-SubCell"/>
</dbReference>
<organism evidence="8 9">
    <name type="scientific">Halopiger aswanensis</name>
    <dbReference type="NCBI Taxonomy" id="148449"/>
    <lineage>
        <taxon>Archaea</taxon>
        <taxon>Methanobacteriati</taxon>
        <taxon>Methanobacteriota</taxon>
        <taxon>Stenosarchaea group</taxon>
        <taxon>Halobacteria</taxon>
        <taxon>Halobacteriales</taxon>
        <taxon>Natrialbaceae</taxon>
        <taxon>Halopiger</taxon>
    </lineage>
</organism>
<evidence type="ECO:0000256" key="6">
    <source>
        <dbReference type="SAM" id="Phobius"/>
    </source>
</evidence>
<evidence type="ECO:0000256" key="5">
    <source>
        <dbReference type="ARBA" id="ARBA00023136"/>
    </source>
</evidence>